<name>A0A9C7C5V3_9VIRU</name>
<accession>A0A9C7C5V3</accession>
<dbReference type="EMBL" id="LC738873">
    <property type="protein sequence ID" value="BDT62299.1"/>
    <property type="molecule type" value="Genomic_DNA"/>
</dbReference>
<feature type="region of interest" description="Disordered" evidence="1">
    <location>
        <begin position="26"/>
        <end position="146"/>
    </location>
</feature>
<proteinExistence type="predicted"/>
<feature type="compositionally biased region" description="Polar residues" evidence="1">
    <location>
        <begin position="53"/>
        <end position="68"/>
    </location>
</feature>
<sequence length="352" mass="38872">MEPNKGENIRGLLSSVTLVASALYRRRTSSKAGSPHKLLTPPKPLTKFILDGTATSDGSMSTEQNQKSPVGEGRPGGTKRTSIRPDVTIRSVSSAEPDRSIDSHHTSSQSECETTHPLGRINSPTDADDSERESKSNNSPTDSLCLSKEIEETLTGIENRVETDRGGRAEFEADRRVRSRRTFVPGPDQLNGLAELTFDGIRISEDDDHETNHPLEMANSVTRVETDRGGRAEFEADRRVRSRRTFVPGPDQLNGLAELTFDGIRILEDDDHETNHPLEMANSVTRVETDRGGRAEFEADRRVRSRRTFVPGPDQLNGLAELTFDGIRILEDDDHETNHPLANSVTRGIVDG</sequence>
<organism evidence="2">
    <name type="scientific">Penaeus semisulcatus majanivirus</name>
    <dbReference type="NCBI Taxonomy" id="2984274"/>
    <lineage>
        <taxon>Viruses</taxon>
        <taxon>Viruses incertae sedis</taxon>
        <taxon>Naldaviricetes</taxon>
        <taxon>Nimaviridae</taxon>
    </lineage>
</organism>
<evidence type="ECO:0000256" key="1">
    <source>
        <dbReference type="SAM" id="MobiDB-lite"/>
    </source>
</evidence>
<evidence type="ECO:0000313" key="2">
    <source>
        <dbReference type="EMBL" id="BDT62299.1"/>
    </source>
</evidence>
<protein>
    <submittedName>
        <fullName evidence="2">Uncharacterized protein</fullName>
    </submittedName>
</protein>
<reference evidence="2" key="1">
    <citation type="submission" date="2022-10" db="EMBL/GenBank/DDBJ databases">
        <title>Genome sequences of endogenous nimaviruses in decapod crustaceans.</title>
        <authorList>
            <person name="Kawato S."/>
            <person name="Nozaki R."/>
            <person name="Kondo H."/>
            <person name="Hirono I."/>
        </authorList>
    </citation>
    <scope>NUCLEOTIDE SEQUENCE</scope>
    <source>
        <strain evidence="2">Kagawa2020</strain>
    </source>
</reference>
<feature type="compositionally biased region" description="Basic and acidic residues" evidence="1">
    <location>
        <begin position="96"/>
        <end position="105"/>
    </location>
</feature>